<feature type="transmembrane region" description="Helical" evidence="1">
    <location>
        <begin position="93"/>
        <end position="112"/>
    </location>
</feature>
<sequence length="154" mass="16995">MNATPQSLDQLRRQRATLAERIRLPWWYLTVGAVMAAAVMAVPFLSKYVSPVVSQWVALVPVVVMIGLDRLWARTSGVRLPYRLARYPSVRPIGLVTVAIAFAGYVTERLLLDHGQTALAVVVVVIMAAVTVGILIRRTTAIRNDITEGRTTSR</sequence>
<evidence type="ECO:0000256" key="1">
    <source>
        <dbReference type="SAM" id="Phobius"/>
    </source>
</evidence>
<reference evidence="3" key="1">
    <citation type="journal article" date="2019" name="Int. J. Syst. Evol. Microbiol.">
        <title>The Global Catalogue of Microorganisms (GCM) 10K type strain sequencing project: providing services to taxonomists for standard genome sequencing and annotation.</title>
        <authorList>
            <consortium name="The Broad Institute Genomics Platform"/>
            <consortium name="The Broad Institute Genome Sequencing Center for Infectious Disease"/>
            <person name="Wu L."/>
            <person name="Ma J."/>
        </authorList>
    </citation>
    <scope>NUCLEOTIDE SEQUENCE [LARGE SCALE GENOMIC DNA]</scope>
    <source>
        <strain evidence="3">JCM 3146</strain>
    </source>
</reference>
<evidence type="ECO:0000313" key="2">
    <source>
        <dbReference type="EMBL" id="GAA0335952.1"/>
    </source>
</evidence>
<feature type="transmembrane region" description="Helical" evidence="1">
    <location>
        <begin position="52"/>
        <end position="72"/>
    </location>
</feature>
<organism evidence="2 3">
    <name type="scientific">Actinoallomurus spadix</name>
    <dbReference type="NCBI Taxonomy" id="79912"/>
    <lineage>
        <taxon>Bacteria</taxon>
        <taxon>Bacillati</taxon>
        <taxon>Actinomycetota</taxon>
        <taxon>Actinomycetes</taxon>
        <taxon>Streptosporangiales</taxon>
        <taxon>Thermomonosporaceae</taxon>
        <taxon>Actinoallomurus</taxon>
    </lineage>
</organism>
<keyword evidence="3" id="KW-1185">Reference proteome</keyword>
<protein>
    <submittedName>
        <fullName evidence="2">Uncharacterized protein</fullName>
    </submittedName>
</protein>
<dbReference type="EMBL" id="BAAABM010000016">
    <property type="protein sequence ID" value="GAA0335952.1"/>
    <property type="molecule type" value="Genomic_DNA"/>
</dbReference>
<keyword evidence="1" id="KW-0472">Membrane</keyword>
<name>A0ABP3G696_9ACTN</name>
<keyword evidence="1" id="KW-0812">Transmembrane</keyword>
<feature type="transmembrane region" description="Helical" evidence="1">
    <location>
        <begin position="26"/>
        <end position="46"/>
    </location>
</feature>
<keyword evidence="1" id="KW-1133">Transmembrane helix</keyword>
<gene>
    <name evidence="2" type="ORF">GCM10010151_27080</name>
</gene>
<proteinExistence type="predicted"/>
<feature type="transmembrane region" description="Helical" evidence="1">
    <location>
        <begin position="118"/>
        <end position="136"/>
    </location>
</feature>
<dbReference type="RefSeq" id="WP_252803095.1">
    <property type="nucleotide sequence ID" value="NZ_BAAABM010000016.1"/>
</dbReference>
<evidence type="ECO:0000313" key="3">
    <source>
        <dbReference type="Proteomes" id="UP001501822"/>
    </source>
</evidence>
<accession>A0ABP3G696</accession>
<comment type="caution">
    <text evidence="2">The sequence shown here is derived from an EMBL/GenBank/DDBJ whole genome shotgun (WGS) entry which is preliminary data.</text>
</comment>
<dbReference type="Proteomes" id="UP001501822">
    <property type="component" value="Unassembled WGS sequence"/>
</dbReference>